<keyword evidence="1" id="KW-0472">Membrane</keyword>
<reference evidence="2 3" key="1">
    <citation type="submission" date="2024-05" db="EMBL/GenBank/DDBJ databases">
        <title>Haplotype-resolved chromosome-level genome assembly of Huyou (Citrus changshanensis).</title>
        <authorList>
            <person name="Miao C."/>
            <person name="Chen W."/>
            <person name="Wu Y."/>
            <person name="Wang L."/>
            <person name="Zhao S."/>
            <person name="Grierson D."/>
            <person name="Xu C."/>
            <person name="Chen K."/>
        </authorList>
    </citation>
    <scope>NUCLEOTIDE SEQUENCE [LARGE SCALE GENOMIC DNA]</scope>
    <source>
        <strain evidence="2">01-14</strain>
        <tissue evidence="2">Leaf</tissue>
    </source>
</reference>
<dbReference type="EMBL" id="JBCGBO010000005">
    <property type="protein sequence ID" value="KAK9200431.1"/>
    <property type="molecule type" value="Genomic_DNA"/>
</dbReference>
<evidence type="ECO:0000313" key="2">
    <source>
        <dbReference type="EMBL" id="KAK9200431.1"/>
    </source>
</evidence>
<gene>
    <name evidence="2" type="ORF">WN944_015628</name>
</gene>
<name>A0AAP0M7W0_9ROSI</name>
<evidence type="ECO:0000256" key="1">
    <source>
        <dbReference type="SAM" id="Phobius"/>
    </source>
</evidence>
<comment type="caution">
    <text evidence="2">The sequence shown here is derived from an EMBL/GenBank/DDBJ whole genome shotgun (WGS) entry which is preliminary data.</text>
</comment>
<dbReference type="Gene3D" id="3.90.1800.10">
    <property type="entry name" value="RNA polymerase alpha subunit dimerisation domain"/>
    <property type="match status" value="1"/>
</dbReference>
<accession>A0AAP0M7W0</accession>
<protein>
    <submittedName>
        <fullName evidence="2">Uncharacterized protein</fullName>
    </submittedName>
</protein>
<dbReference type="SUPFAM" id="SSF64484">
    <property type="entry name" value="beta and beta-prime subunits of DNA dependent RNA-polymerase"/>
    <property type="match status" value="1"/>
</dbReference>
<keyword evidence="1" id="KW-0812">Transmembrane</keyword>
<evidence type="ECO:0000313" key="3">
    <source>
        <dbReference type="Proteomes" id="UP001428341"/>
    </source>
</evidence>
<keyword evidence="1" id="KW-1133">Transmembrane helix</keyword>
<dbReference type="Proteomes" id="UP001428341">
    <property type="component" value="Unassembled WGS sequence"/>
</dbReference>
<keyword evidence="3" id="KW-1185">Reference proteome</keyword>
<organism evidence="2 3">
    <name type="scientific">Citrus x changshan-huyou</name>
    <dbReference type="NCBI Taxonomy" id="2935761"/>
    <lineage>
        <taxon>Eukaryota</taxon>
        <taxon>Viridiplantae</taxon>
        <taxon>Streptophyta</taxon>
        <taxon>Embryophyta</taxon>
        <taxon>Tracheophyta</taxon>
        <taxon>Spermatophyta</taxon>
        <taxon>Magnoliopsida</taxon>
        <taxon>eudicotyledons</taxon>
        <taxon>Gunneridae</taxon>
        <taxon>Pentapetalae</taxon>
        <taxon>rosids</taxon>
        <taxon>malvids</taxon>
        <taxon>Sapindales</taxon>
        <taxon>Rutaceae</taxon>
        <taxon>Aurantioideae</taxon>
        <taxon>Citrus</taxon>
    </lineage>
</organism>
<sequence>MAVAIDLEKWNEIVRAHAAICVLKERLFVQSDPYRVHVREHCGLMAIADLNNRVFVQRYMIPFARFYIFMGLCLCWQIHIPYAYKTSVLSLVQSVYIELNLILTDSIVKMHELCGYRLLFTDALLSLYLCVKEGFLNIVEEIVVKQC</sequence>
<feature type="transmembrane region" description="Helical" evidence="1">
    <location>
        <begin position="66"/>
        <end position="84"/>
    </location>
</feature>
<dbReference type="AlphaFoldDB" id="A0AAP0M7W0"/>
<proteinExistence type="predicted"/>